<protein>
    <submittedName>
        <fullName evidence="1">Uncharacterized protein</fullName>
    </submittedName>
</protein>
<sequence length="187" mass="20749">MASPADTDEVVFIQEHLVTGQGFQIVNHSPPVVPVNQMITPQNSPYMSNSYANLKQGNQSCNNISQNFSQLELGSEKSLLGLESGMENFTLNFSPDLIPRQGKGPSGNAIGSIMHFKCQPDFPGTANTELDLEAVIDSKTINGNFPVLHLERPHFTFIHFNYTVVTGEKDYLAYQSSYCQIFTEKKE</sequence>
<gene>
    <name evidence="1" type="ORF">QYM36_005848</name>
</gene>
<accession>A0AA88IB88</accession>
<reference evidence="1" key="1">
    <citation type="submission" date="2023-07" db="EMBL/GenBank/DDBJ databases">
        <title>Chromosome-level genome assembly of Artemia franciscana.</title>
        <authorList>
            <person name="Jo E."/>
        </authorList>
    </citation>
    <scope>NUCLEOTIDE SEQUENCE</scope>
    <source>
        <tissue evidence="1">Whole body</tissue>
    </source>
</reference>
<evidence type="ECO:0000313" key="1">
    <source>
        <dbReference type="EMBL" id="KAK2718642.1"/>
    </source>
</evidence>
<evidence type="ECO:0000313" key="2">
    <source>
        <dbReference type="Proteomes" id="UP001187531"/>
    </source>
</evidence>
<comment type="caution">
    <text evidence="1">The sequence shown here is derived from an EMBL/GenBank/DDBJ whole genome shotgun (WGS) entry which is preliminary data.</text>
</comment>
<name>A0AA88IB88_ARTSF</name>
<dbReference type="EMBL" id="JAVRJZ010000009">
    <property type="protein sequence ID" value="KAK2718642.1"/>
    <property type="molecule type" value="Genomic_DNA"/>
</dbReference>
<keyword evidence="2" id="KW-1185">Reference proteome</keyword>
<organism evidence="1 2">
    <name type="scientific">Artemia franciscana</name>
    <name type="common">Brine shrimp</name>
    <name type="synonym">Artemia sanfranciscana</name>
    <dbReference type="NCBI Taxonomy" id="6661"/>
    <lineage>
        <taxon>Eukaryota</taxon>
        <taxon>Metazoa</taxon>
        <taxon>Ecdysozoa</taxon>
        <taxon>Arthropoda</taxon>
        <taxon>Crustacea</taxon>
        <taxon>Branchiopoda</taxon>
        <taxon>Anostraca</taxon>
        <taxon>Artemiidae</taxon>
        <taxon>Artemia</taxon>
    </lineage>
</organism>
<proteinExistence type="predicted"/>
<dbReference type="Proteomes" id="UP001187531">
    <property type="component" value="Unassembled WGS sequence"/>
</dbReference>
<dbReference type="AlphaFoldDB" id="A0AA88IB88"/>